<feature type="coiled-coil region" evidence="10">
    <location>
        <begin position="460"/>
        <end position="557"/>
    </location>
</feature>
<feature type="coiled-coil region" evidence="10">
    <location>
        <begin position="595"/>
        <end position="622"/>
    </location>
</feature>
<dbReference type="PRINTS" id="PR00380">
    <property type="entry name" value="KINESINHEAVY"/>
</dbReference>
<dbReference type="FunFam" id="3.40.850.10:FF:000026">
    <property type="entry name" value="Centromere-associated protein E"/>
    <property type="match status" value="1"/>
</dbReference>
<evidence type="ECO:0000313" key="13">
    <source>
        <dbReference type="Ensembl" id="ENSCPBP00000004662.1"/>
    </source>
</evidence>
<evidence type="ECO:0000256" key="8">
    <source>
        <dbReference type="ARBA" id="ARBA00081766"/>
    </source>
</evidence>
<evidence type="ECO:0000256" key="5">
    <source>
        <dbReference type="ARBA" id="ARBA00023175"/>
    </source>
</evidence>
<keyword evidence="14" id="KW-1185">Reference proteome</keyword>
<evidence type="ECO:0000256" key="1">
    <source>
        <dbReference type="ARBA" id="ARBA00004245"/>
    </source>
</evidence>
<comment type="similarity">
    <text evidence="9">Belongs to the TRAFAC class myosin-kinesin ATPase superfamily. Kinesin family.</text>
</comment>
<keyword evidence="4 10" id="KW-0175">Coiled coil</keyword>
<evidence type="ECO:0000256" key="10">
    <source>
        <dbReference type="SAM" id="Coils"/>
    </source>
</evidence>
<feature type="binding site" evidence="9">
    <location>
        <begin position="59"/>
        <end position="66"/>
    </location>
    <ligand>
        <name>ATP</name>
        <dbReference type="ChEBI" id="CHEBI:30616"/>
    </ligand>
</feature>
<feature type="coiled-coil region" evidence="10">
    <location>
        <begin position="666"/>
        <end position="693"/>
    </location>
</feature>
<name>A0A8C3F7Y1_CHRPI</name>
<keyword evidence="6" id="KW-0206">Cytoskeleton</keyword>
<feature type="coiled-coil region" evidence="10">
    <location>
        <begin position="853"/>
        <end position="939"/>
    </location>
</feature>
<dbReference type="GO" id="GO:0000776">
    <property type="term" value="C:kinetochore"/>
    <property type="evidence" value="ECO:0007669"/>
    <property type="project" value="Ensembl"/>
</dbReference>
<dbReference type="GO" id="GO:0099607">
    <property type="term" value="P:lateral attachment of mitotic spindle microtubules to kinetochore"/>
    <property type="evidence" value="ECO:0007669"/>
    <property type="project" value="Ensembl"/>
</dbReference>
<dbReference type="InterPro" id="IPR036961">
    <property type="entry name" value="Kinesin_motor_dom_sf"/>
</dbReference>
<dbReference type="PANTHER" id="PTHR47968:SF75">
    <property type="entry name" value="CENTROMERE-ASSOCIATED PROTEIN E"/>
    <property type="match status" value="1"/>
</dbReference>
<evidence type="ECO:0000256" key="2">
    <source>
        <dbReference type="ARBA" id="ARBA00022741"/>
    </source>
</evidence>
<dbReference type="GO" id="GO:0008017">
    <property type="term" value="F:microtubule binding"/>
    <property type="evidence" value="ECO:0007669"/>
    <property type="project" value="Ensembl"/>
</dbReference>
<dbReference type="PROSITE" id="PS00411">
    <property type="entry name" value="KINESIN_MOTOR_1"/>
    <property type="match status" value="1"/>
</dbReference>
<dbReference type="InterPro" id="IPR001752">
    <property type="entry name" value="Kinesin_motor_dom"/>
</dbReference>
<feature type="region of interest" description="Disordered" evidence="11">
    <location>
        <begin position="1068"/>
        <end position="1090"/>
    </location>
</feature>
<feature type="compositionally biased region" description="Basic and acidic residues" evidence="11">
    <location>
        <begin position="1396"/>
        <end position="1406"/>
    </location>
</feature>
<dbReference type="GO" id="GO:0005524">
    <property type="term" value="F:ATP binding"/>
    <property type="evidence" value="ECO:0007669"/>
    <property type="project" value="UniProtKB-UniRule"/>
</dbReference>
<feature type="coiled-coil region" evidence="10">
    <location>
        <begin position="1194"/>
        <end position="1221"/>
    </location>
</feature>
<reference evidence="13" key="1">
    <citation type="submission" date="2025-08" db="UniProtKB">
        <authorList>
            <consortium name="Ensembl"/>
        </authorList>
    </citation>
    <scope>IDENTIFICATION</scope>
</reference>
<dbReference type="InterPro" id="IPR027417">
    <property type="entry name" value="P-loop_NTPase"/>
</dbReference>
<dbReference type="PROSITE" id="PS50067">
    <property type="entry name" value="KINESIN_MOTOR_2"/>
    <property type="match status" value="1"/>
</dbReference>
<dbReference type="Proteomes" id="UP000694380">
    <property type="component" value="Unplaced"/>
</dbReference>
<keyword evidence="2 9" id="KW-0547">Nucleotide-binding</keyword>
<dbReference type="InterPro" id="IPR027640">
    <property type="entry name" value="Kinesin-like_fam"/>
</dbReference>
<keyword evidence="6" id="KW-0963">Cytoplasm</keyword>
<dbReference type="GO" id="GO:0005634">
    <property type="term" value="C:nucleus"/>
    <property type="evidence" value="ECO:0007669"/>
    <property type="project" value="Ensembl"/>
</dbReference>
<feature type="domain" description="Kinesin motor" evidence="12">
    <location>
        <begin position="1"/>
        <end position="302"/>
    </location>
</feature>
<dbReference type="GO" id="GO:0030071">
    <property type="term" value="P:regulation of mitotic metaphase/anaphase transition"/>
    <property type="evidence" value="ECO:0007669"/>
    <property type="project" value="Ensembl"/>
</dbReference>
<accession>A0A8C3F7Y1</accession>
<feature type="region of interest" description="Disordered" evidence="11">
    <location>
        <begin position="1396"/>
        <end position="1433"/>
    </location>
</feature>
<evidence type="ECO:0000313" key="14">
    <source>
        <dbReference type="Proteomes" id="UP000694380"/>
    </source>
</evidence>
<protein>
    <recommendedName>
        <fullName evidence="7">Centromere-associated protein E</fullName>
    </recommendedName>
    <alternativeName>
        <fullName evidence="8">Centromere protein E</fullName>
    </alternativeName>
</protein>
<dbReference type="GO" id="GO:0099606">
    <property type="term" value="P:microtubule plus-end directed mitotic chromosome migration"/>
    <property type="evidence" value="ECO:0007669"/>
    <property type="project" value="Ensembl"/>
</dbReference>
<dbReference type="Ensembl" id="ENSCPBT00000005674.1">
    <property type="protein sequence ID" value="ENSCPBP00000004662.1"/>
    <property type="gene ID" value="ENSCPBG00000003706.1"/>
</dbReference>
<organism evidence="13 14">
    <name type="scientific">Chrysemys picta bellii</name>
    <name type="common">Western painted turtle</name>
    <name type="synonym">Emys bellii</name>
    <dbReference type="NCBI Taxonomy" id="8478"/>
    <lineage>
        <taxon>Eukaryota</taxon>
        <taxon>Metazoa</taxon>
        <taxon>Chordata</taxon>
        <taxon>Craniata</taxon>
        <taxon>Vertebrata</taxon>
        <taxon>Euteleostomi</taxon>
        <taxon>Archelosauria</taxon>
        <taxon>Testudinata</taxon>
        <taxon>Testudines</taxon>
        <taxon>Cryptodira</taxon>
        <taxon>Durocryptodira</taxon>
        <taxon>Testudinoidea</taxon>
        <taxon>Emydidae</taxon>
        <taxon>Chrysemys</taxon>
    </lineage>
</organism>
<evidence type="ECO:0000256" key="11">
    <source>
        <dbReference type="SAM" id="MobiDB-lite"/>
    </source>
</evidence>
<dbReference type="Pfam" id="PF00225">
    <property type="entry name" value="Kinesin"/>
    <property type="match status" value="1"/>
</dbReference>
<dbReference type="CDD" id="cd01374">
    <property type="entry name" value="KISc_CENP_E"/>
    <property type="match status" value="1"/>
</dbReference>
<feature type="coiled-coil region" evidence="10">
    <location>
        <begin position="318"/>
        <end position="362"/>
    </location>
</feature>
<reference evidence="13" key="2">
    <citation type="submission" date="2025-09" db="UniProtKB">
        <authorList>
            <consortium name="Ensembl"/>
        </authorList>
    </citation>
    <scope>IDENTIFICATION</scope>
</reference>
<evidence type="ECO:0000256" key="4">
    <source>
        <dbReference type="ARBA" id="ARBA00023054"/>
    </source>
</evidence>
<sequence length="1461" mass="169212">QLHWKSENCTILQVDGTRTFNYDCVFHSNDSTQQVYEGVAVPIIKSAVQGYNGTVFAYGQTASGKTYTMMGNDKSMGIIPKAVQDVFKIICANPDREFLLRVSYMEIYNETITDLLCDSRKNKPLGIREDVNRNIYVEDLIEEVVVNPEQVMEWLRKGEKKRHYGETKMNEHSSRSHTIFRMIIESRENDPANTNCDGAVMVSHLNLVDLAGSERASQTGSEGVRLKEGCNINRSLFILGQVIKKLCDDPSGFINYRDSKLTRILQNSLGGNAKTVIICTITPVSFDETLSTLQFANTAKRMRNTPKVNEVLDDDALLKRYRKEIVDLKRQLEEVSSKTHLHAMEKDQLAQLLEEKNSLQKIQENRILNLTEMLVTSSSFTSQKDLKAKRKRRVTWAPGKINQGDISYFANFEKLKPTDAKKMKTLAEKLPEMEDCEYMFGEKTLTRKLDLEGDIARNEVNVLQANFDNLVLENEQLKLEIRELKEKLKEKIETDEFEELEKQTQKDHEIQLIHEITNLQNIVKNAEVYNEDLETELKSKLEQLKEKENQVKDLQKYGDSDKLLDEIQQMSKSLVDTETVALDAKKESAFLRSENLELKEKMNELLNGYKQMEKDVQLYQSQLEAGKVSYKKMQVDLQRELQSAFQENTKLTSLLEGKVPKDLLSLVELERKIADLKNELDKVLEENTVLRKEVDTSSEFRSLPDKVEMLQKQIFEKSEELCLLTSEREKLLSEVSDKEARLQGMTEEIRISKEDLASTQLKYVKADQEYLELKGHHEELEQKWLAASEQSEQMKHQVEHLSDEAQKLKTIVDNECTFLFRLGKNVIQELGWTGCNCHKIQELQEKTAEQEQLFGVKEELSQAQQRLSEMEQLKEKSKTNESRMEAERMEKLTIAQKLHESQEEIKILIQERDDLKQKQETLQSETDQLKEDIQETIATKRVFRALKLHDCQETKTVAQERDDLKTQETLQIERDQLRETIQEPITIVRNVNAEIQEELKNAYSSLKQHQETIEELKGNISEKETQLSKVHETLGKTINELDQKIERLNEELNLVSGERNQLLSELKEKTEGENERIQQLEEQSSSLTEERDKLQHMLETVRAEKNKLEVDLHESIEKVQQVSSKFLFSRVCQKKAEYYTTINNHEMDLLDEKRKQNELLSQIRCLKKTCLKQDETAYQELNIHELQQKLDLHIEHILRDMSEIETELLSIEAELQKEESARKEAMQFLETCSGNYCDVEKIKDGIKQDNERLLRMIKFWTPKVKVKVPAITVHHSTYKGATLYKEEIDHLKTQLVKLLIYIQIIFSPVISGKDVPQESHIPLTCGGGSGIVQSTQMLILKSEQAKLQKENLQLKKNNDLLVSLHFYHFLLLSNELQLKEELTKWKERALKMRAESCRDTTREKIQRSPRKTTPHSVKEQMPSPSKEVSSREILPLDSPNTLPLTCPNFFDNSSLGTLTGA</sequence>
<dbReference type="InterPro" id="IPR019821">
    <property type="entry name" value="Kinesin_motor_CS"/>
</dbReference>
<proteinExistence type="inferred from homology"/>
<comment type="subcellular location">
    <subcellularLocation>
        <location evidence="1">Cytoplasm</location>
        <location evidence="1">Cytoskeleton</location>
    </subcellularLocation>
</comment>
<dbReference type="GO" id="GO:0007052">
    <property type="term" value="P:mitotic spindle organization"/>
    <property type="evidence" value="ECO:0007669"/>
    <property type="project" value="Ensembl"/>
</dbReference>
<dbReference type="PANTHER" id="PTHR47968">
    <property type="entry name" value="CENTROMERE PROTEIN E"/>
    <property type="match status" value="1"/>
</dbReference>
<dbReference type="GO" id="GO:0007079">
    <property type="term" value="P:mitotic chromosome movement towards spindle pole"/>
    <property type="evidence" value="ECO:0007669"/>
    <property type="project" value="Ensembl"/>
</dbReference>
<dbReference type="OMA" id="VGKHRHV"/>
<evidence type="ECO:0000259" key="12">
    <source>
        <dbReference type="PROSITE" id="PS50067"/>
    </source>
</evidence>
<dbReference type="GO" id="GO:0051382">
    <property type="term" value="P:kinetochore assembly"/>
    <property type="evidence" value="ECO:0007669"/>
    <property type="project" value="Ensembl"/>
</dbReference>
<dbReference type="GeneTree" id="ENSGT00940000160597"/>
<evidence type="ECO:0000256" key="9">
    <source>
        <dbReference type="PROSITE-ProRule" id="PRU00283"/>
    </source>
</evidence>
<dbReference type="GO" id="GO:0003777">
    <property type="term" value="F:microtubule motor activity"/>
    <property type="evidence" value="ECO:0007669"/>
    <property type="project" value="Ensembl"/>
</dbReference>
<evidence type="ECO:0000256" key="7">
    <source>
        <dbReference type="ARBA" id="ARBA00070169"/>
    </source>
</evidence>
<feature type="compositionally biased region" description="Basic and acidic residues" evidence="11">
    <location>
        <begin position="1068"/>
        <end position="1079"/>
    </location>
</feature>
<gene>
    <name evidence="13" type="primary">CENPE</name>
</gene>
<dbReference type="SMART" id="SM00129">
    <property type="entry name" value="KISc"/>
    <property type="match status" value="1"/>
</dbReference>
<feature type="coiled-coil region" evidence="10">
    <location>
        <begin position="728"/>
        <end position="811"/>
    </location>
</feature>
<dbReference type="Gene3D" id="3.40.850.10">
    <property type="entry name" value="Kinesin motor domain"/>
    <property type="match status" value="1"/>
</dbReference>
<evidence type="ECO:0000256" key="6">
    <source>
        <dbReference type="ARBA" id="ARBA00023212"/>
    </source>
</evidence>
<evidence type="ECO:0000256" key="3">
    <source>
        <dbReference type="ARBA" id="ARBA00022840"/>
    </source>
</evidence>
<dbReference type="GO" id="GO:0045171">
    <property type="term" value="C:intercellular bridge"/>
    <property type="evidence" value="ECO:0007669"/>
    <property type="project" value="Ensembl"/>
</dbReference>
<dbReference type="GO" id="GO:1990023">
    <property type="term" value="C:mitotic spindle midzone"/>
    <property type="evidence" value="ECO:0007669"/>
    <property type="project" value="Ensembl"/>
</dbReference>
<dbReference type="SUPFAM" id="SSF52540">
    <property type="entry name" value="P-loop containing nucleoside triphosphate hydrolases"/>
    <property type="match status" value="1"/>
</dbReference>
<dbReference type="GO" id="GO:0005828">
    <property type="term" value="C:kinetochore microtubule"/>
    <property type="evidence" value="ECO:0007669"/>
    <property type="project" value="Ensembl"/>
</dbReference>
<dbReference type="GO" id="GO:0030496">
    <property type="term" value="C:midbody"/>
    <property type="evidence" value="ECO:0007669"/>
    <property type="project" value="Ensembl"/>
</dbReference>
<keyword evidence="3 9" id="KW-0067">ATP-binding</keyword>
<dbReference type="GO" id="GO:0043515">
    <property type="term" value="F:kinetochore binding"/>
    <property type="evidence" value="ECO:0007669"/>
    <property type="project" value="Ensembl"/>
</dbReference>
<keyword evidence="5 9" id="KW-0505">Motor protein</keyword>